<evidence type="ECO:0000313" key="6">
    <source>
        <dbReference type="EMBL" id="AKB74875.1"/>
    </source>
</evidence>
<dbReference type="HOGENOM" id="CLU_1233392_0_0_2"/>
<evidence type="ECO:0000313" key="7">
    <source>
        <dbReference type="Proteomes" id="UP000033072"/>
    </source>
</evidence>
<dbReference type="InterPro" id="IPR042216">
    <property type="entry name" value="MitoNEET_CISD"/>
</dbReference>
<dbReference type="GeneID" id="24806371"/>
<keyword evidence="2" id="KW-0479">Metal-binding</keyword>
<dbReference type="PATRIC" id="fig|1434111.4.peg.2104"/>
<gene>
    <name evidence="6" type="ORF">MSLAZ_1614</name>
</gene>
<dbReference type="SMART" id="SM00704">
    <property type="entry name" value="ZnF_CDGSH"/>
    <property type="match status" value="2"/>
</dbReference>
<keyword evidence="4" id="KW-0411">Iron-sulfur</keyword>
<dbReference type="GO" id="GO:0046872">
    <property type="term" value="F:metal ion binding"/>
    <property type="evidence" value="ECO:0007669"/>
    <property type="project" value="UniProtKB-KW"/>
</dbReference>
<accession>A0A0E3WTM1</accession>
<organism evidence="6 7">
    <name type="scientific">Methanosarcina lacustris Z-7289</name>
    <dbReference type="NCBI Taxonomy" id="1434111"/>
    <lineage>
        <taxon>Archaea</taxon>
        <taxon>Methanobacteriati</taxon>
        <taxon>Methanobacteriota</taxon>
        <taxon>Stenosarchaea group</taxon>
        <taxon>Methanomicrobia</taxon>
        <taxon>Methanosarcinales</taxon>
        <taxon>Methanosarcinaceae</taxon>
        <taxon>Methanosarcina</taxon>
    </lineage>
</organism>
<dbReference type="Gene3D" id="3.40.5.90">
    <property type="entry name" value="CDGSH iron-sulfur domain, mitoNEET-type"/>
    <property type="match status" value="2"/>
</dbReference>
<keyword evidence="1" id="KW-0001">2Fe-2S</keyword>
<dbReference type="InterPro" id="IPR010693">
    <property type="entry name" value="Divergent_4Fe-4S_mono-cluster"/>
</dbReference>
<sequence>MVSQTDEKKPSIKVIKDGPYLVRDLKNFRNSKDVSIETKPVMALCRCGKSENKPFCDGAHSKIGFSGEKEEDRTSDKVKDYIGKKITIHYNRGVCVHAESCVKGSSSVFRKDKRPWIDPDAADPEEIKKIIQSCPSGALSYSIEGVLYKDFPRPPEITICKDSFYKVVGNIELEDSDGSVPESKEHYTLCRCGDSKNKPFCDGTHWQTKFKDEKN</sequence>
<dbReference type="GO" id="GO:0051537">
    <property type="term" value="F:2 iron, 2 sulfur cluster binding"/>
    <property type="evidence" value="ECO:0007669"/>
    <property type="project" value="UniProtKB-KW"/>
</dbReference>
<dbReference type="PANTHER" id="PTHR46491">
    <property type="entry name" value="CDGSH IRON SULFUR DOMAIN PROTEIN HOMOLOG"/>
    <property type="match status" value="1"/>
</dbReference>
<protein>
    <recommendedName>
        <fullName evidence="5">Iron-binding zinc finger CDGSH type domain-containing protein</fullName>
    </recommendedName>
</protein>
<feature type="domain" description="Iron-binding zinc finger CDGSH type" evidence="5">
    <location>
        <begin position="29"/>
        <end position="66"/>
    </location>
</feature>
<evidence type="ECO:0000259" key="5">
    <source>
        <dbReference type="SMART" id="SM00704"/>
    </source>
</evidence>
<evidence type="ECO:0000256" key="2">
    <source>
        <dbReference type="ARBA" id="ARBA00022723"/>
    </source>
</evidence>
<dbReference type="GO" id="GO:0005737">
    <property type="term" value="C:cytoplasm"/>
    <property type="evidence" value="ECO:0007669"/>
    <property type="project" value="UniProtKB-ARBA"/>
</dbReference>
<keyword evidence="7" id="KW-1185">Reference proteome</keyword>
<dbReference type="OrthoDB" id="5781at2157"/>
<dbReference type="RefSeq" id="WP_048126054.1">
    <property type="nucleotide sequence ID" value="NZ_CP009515.1"/>
</dbReference>
<dbReference type="Pfam" id="PF06902">
    <property type="entry name" value="Fer4_19"/>
    <property type="match status" value="1"/>
</dbReference>
<evidence type="ECO:0000256" key="4">
    <source>
        <dbReference type="ARBA" id="ARBA00023014"/>
    </source>
</evidence>
<dbReference type="STRING" id="1434111.MSLAZ_1614"/>
<name>A0A0E3WTM1_9EURY</name>
<dbReference type="EMBL" id="CP009515">
    <property type="protein sequence ID" value="AKB74875.1"/>
    <property type="molecule type" value="Genomic_DNA"/>
</dbReference>
<reference evidence="6 7" key="1">
    <citation type="submission" date="2014-07" db="EMBL/GenBank/DDBJ databases">
        <title>Methanogenic archaea and the global carbon cycle.</title>
        <authorList>
            <person name="Henriksen J.R."/>
            <person name="Luke J."/>
            <person name="Reinhart S."/>
            <person name="Benedict M.N."/>
            <person name="Youngblut N.D."/>
            <person name="Metcalf M.E."/>
            <person name="Whitaker R.J."/>
            <person name="Metcalf W.W."/>
        </authorList>
    </citation>
    <scope>NUCLEOTIDE SEQUENCE [LARGE SCALE GENOMIC DNA]</scope>
    <source>
        <strain evidence="6 7">Z-7289</strain>
    </source>
</reference>
<dbReference type="InterPro" id="IPR018967">
    <property type="entry name" value="FeS-contain_CDGSH-typ"/>
</dbReference>
<evidence type="ECO:0000256" key="3">
    <source>
        <dbReference type="ARBA" id="ARBA00023004"/>
    </source>
</evidence>
<feature type="domain" description="Iron-binding zinc finger CDGSH type" evidence="5">
    <location>
        <begin position="166"/>
        <end position="211"/>
    </location>
</feature>
<keyword evidence="3" id="KW-0408">Iron</keyword>
<evidence type="ECO:0000256" key="1">
    <source>
        <dbReference type="ARBA" id="ARBA00022714"/>
    </source>
</evidence>
<dbReference type="Proteomes" id="UP000033072">
    <property type="component" value="Chromosome"/>
</dbReference>
<dbReference type="Pfam" id="PF09360">
    <property type="entry name" value="zf-CDGSH"/>
    <property type="match status" value="2"/>
</dbReference>
<dbReference type="InterPro" id="IPR052950">
    <property type="entry name" value="CISD"/>
</dbReference>
<proteinExistence type="predicted"/>
<dbReference type="KEGG" id="mls:MSLAZ_1614"/>
<dbReference type="PANTHER" id="PTHR46491:SF3">
    <property type="entry name" value="CDGSH IRON-SULFUR DOMAIN-CONTAINING PROTEIN 3, MITOCHONDRIAL"/>
    <property type="match status" value="1"/>
</dbReference>
<dbReference type="AlphaFoldDB" id="A0A0E3WTM1"/>